<evidence type="ECO:0008006" key="3">
    <source>
        <dbReference type="Google" id="ProtNLM"/>
    </source>
</evidence>
<accession>A0A654KJB8</accession>
<dbReference type="KEGG" id="teq:TEQUI_1547"/>
<dbReference type="AlphaFoldDB" id="A0A654KJB8"/>
<gene>
    <name evidence="1" type="ordered locus">TEQUI_1547</name>
</gene>
<dbReference type="Proteomes" id="UP000007472">
    <property type="component" value="Chromosome"/>
</dbReference>
<reference evidence="1 2" key="1">
    <citation type="journal article" date="2011" name="J. Bacteriol.">
        <title>Genome sequence of Taylorella equigenitalis MCE9, the causative agent of contagious equine metritis.</title>
        <authorList>
            <person name="Hebert L."/>
            <person name="Moumen B."/>
            <person name="Duquesne F."/>
            <person name="Breuil M.F."/>
            <person name="Laugier C."/>
            <person name="Batto J.M."/>
            <person name="Renault P."/>
            <person name="Petry S."/>
        </authorList>
    </citation>
    <scope>NUCLEOTIDE SEQUENCE [LARGE SCALE GENOMIC DNA]</scope>
    <source>
        <strain evidence="1 2">MCE9</strain>
    </source>
</reference>
<proteinExistence type="predicted"/>
<name>A0A654KJB8_TAYEM</name>
<sequence length="180" mass="20963">MNRKPIHTRRYEVNSFQREDGLFDIEATLWDEKAYDFKKLNNEIHKAGVPIHHITLTVTADIDGLIHEASVKHGAVPYGQECMDVAPFYRDLVGLHLLQKFIPAVREKFANIKGCTHITEMCSLLPTVFVQTTSGLRNYRETQSDKKPFQLNKCYSLRLDSEVVKEHYPQWYKKEEILNL</sequence>
<dbReference type="Pfam" id="PF11136">
    <property type="entry name" value="DUF2889"/>
    <property type="match status" value="1"/>
</dbReference>
<organism evidence="1 2">
    <name type="scientific">Taylorella equigenitalis (strain MCE9)</name>
    <dbReference type="NCBI Taxonomy" id="937774"/>
    <lineage>
        <taxon>Bacteria</taxon>
        <taxon>Pseudomonadati</taxon>
        <taxon>Pseudomonadota</taxon>
        <taxon>Betaproteobacteria</taxon>
        <taxon>Burkholderiales</taxon>
        <taxon>Alcaligenaceae</taxon>
        <taxon>Taylorella</taxon>
    </lineage>
</organism>
<dbReference type="EMBL" id="CP002456">
    <property type="protein sequence ID" value="ADU92459.1"/>
    <property type="molecule type" value="Genomic_DNA"/>
</dbReference>
<dbReference type="InterPro" id="IPR021312">
    <property type="entry name" value="DUF2889"/>
</dbReference>
<protein>
    <recommendedName>
        <fullName evidence="3">DUF2889 domain-containing protein</fullName>
    </recommendedName>
</protein>
<evidence type="ECO:0000313" key="1">
    <source>
        <dbReference type="EMBL" id="ADU92459.1"/>
    </source>
</evidence>
<evidence type="ECO:0000313" key="2">
    <source>
        <dbReference type="Proteomes" id="UP000007472"/>
    </source>
</evidence>